<evidence type="ECO:0000313" key="7">
    <source>
        <dbReference type="EMBL" id="RTQ51528.1"/>
    </source>
</evidence>
<feature type="region of interest" description="Disordered" evidence="5">
    <location>
        <begin position="1"/>
        <end position="22"/>
    </location>
</feature>
<dbReference type="AlphaFoldDB" id="A0A431U5T1"/>
<evidence type="ECO:0000256" key="5">
    <source>
        <dbReference type="SAM" id="MobiDB-lite"/>
    </source>
</evidence>
<keyword evidence="8" id="KW-1185">Reference proteome</keyword>
<name>A0A431U5T1_9BACT</name>
<evidence type="ECO:0000256" key="2">
    <source>
        <dbReference type="ARBA" id="ARBA00022692"/>
    </source>
</evidence>
<sequence length="226" mass="24465">MAQGGKFGGQQAQAGNFHGRAAGTPQLSKPRWQFAHNTPASRPVHRLNSTFSPSLFMATLTERGLQISKNALFNIFTSRAGKLLGKPFKAILVLNEVADKLASEESKDNKFKQLFDAALTLVRLLRAYINGSYREVQTGTIVSGLAVLLYALSPIDLVPDFIPVLGFLDDLSLISWFIGKFQGEIRRFREWEDTSAAADAPTTALAPQASASSAQNAVAVAEMGHS</sequence>
<evidence type="ECO:0000259" key="6">
    <source>
        <dbReference type="Pfam" id="PF06803"/>
    </source>
</evidence>
<dbReference type="Proteomes" id="UP000282184">
    <property type="component" value="Unassembled WGS sequence"/>
</dbReference>
<dbReference type="GO" id="GO:0012505">
    <property type="term" value="C:endomembrane system"/>
    <property type="evidence" value="ECO:0007669"/>
    <property type="project" value="UniProtKB-SubCell"/>
</dbReference>
<comment type="subcellular location">
    <subcellularLocation>
        <location evidence="1">Endomembrane system</location>
        <topology evidence="1">Multi-pass membrane protein</topology>
    </subcellularLocation>
</comment>
<gene>
    <name evidence="7" type="ORF">EJV47_06925</name>
</gene>
<reference evidence="7 8" key="1">
    <citation type="submission" date="2018-12" db="EMBL/GenBank/DDBJ databases">
        <title>Hymenobacter gummosus sp. nov., isolated from a spring.</title>
        <authorList>
            <person name="Nie L."/>
        </authorList>
    </citation>
    <scope>NUCLEOTIDE SEQUENCE [LARGE SCALE GENOMIC DNA]</scope>
    <source>
        <strain evidence="7 8">KCTC 52166</strain>
    </source>
</reference>
<feature type="domain" description="DUF1232" evidence="6">
    <location>
        <begin position="142"/>
        <end position="176"/>
    </location>
</feature>
<dbReference type="OrthoDB" id="9800034at2"/>
<keyword evidence="2" id="KW-0812">Transmembrane</keyword>
<evidence type="ECO:0000256" key="1">
    <source>
        <dbReference type="ARBA" id="ARBA00004127"/>
    </source>
</evidence>
<evidence type="ECO:0000256" key="3">
    <source>
        <dbReference type="ARBA" id="ARBA00022989"/>
    </source>
</evidence>
<evidence type="ECO:0000313" key="8">
    <source>
        <dbReference type="Proteomes" id="UP000282184"/>
    </source>
</evidence>
<evidence type="ECO:0000256" key="4">
    <source>
        <dbReference type="ARBA" id="ARBA00023136"/>
    </source>
</evidence>
<dbReference type="EMBL" id="RXOF01000003">
    <property type="protein sequence ID" value="RTQ51528.1"/>
    <property type="molecule type" value="Genomic_DNA"/>
</dbReference>
<comment type="caution">
    <text evidence="7">The sequence shown here is derived from an EMBL/GenBank/DDBJ whole genome shotgun (WGS) entry which is preliminary data.</text>
</comment>
<accession>A0A431U5T1</accession>
<keyword evidence="3" id="KW-1133">Transmembrane helix</keyword>
<proteinExistence type="predicted"/>
<dbReference type="Pfam" id="PF06803">
    <property type="entry name" value="DUF1232"/>
    <property type="match status" value="1"/>
</dbReference>
<protein>
    <submittedName>
        <fullName evidence="7">DUF1232 domain-containing protein</fullName>
    </submittedName>
</protein>
<organism evidence="7 8">
    <name type="scientific">Hymenobacter gummosus</name>
    <dbReference type="NCBI Taxonomy" id="1776032"/>
    <lineage>
        <taxon>Bacteria</taxon>
        <taxon>Pseudomonadati</taxon>
        <taxon>Bacteroidota</taxon>
        <taxon>Cytophagia</taxon>
        <taxon>Cytophagales</taxon>
        <taxon>Hymenobacteraceae</taxon>
        <taxon>Hymenobacter</taxon>
    </lineage>
</organism>
<keyword evidence="4" id="KW-0472">Membrane</keyword>
<dbReference type="InterPro" id="IPR010652">
    <property type="entry name" value="DUF1232"/>
</dbReference>